<dbReference type="PANTHER" id="PTHR14281:SF0">
    <property type="entry name" value="KINETOCHORE PROTEIN SPC25"/>
    <property type="match status" value="1"/>
</dbReference>
<keyword evidence="14" id="KW-1185">Reference proteome</keyword>
<evidence type="ECO:0000256" key="3">
    <source>
        <dbReference type="ARBA" id="ARBA00022618"/>
    </source>
</evidence>
<evidence type="ECO:0000256" key="7">
    <source>
        <dbReference type="ARBA" id="ARBA00023306"/>
    </source>
</evidence>
<keyword evidence="8 9" id="KW-0137">Centromere</keyword>
<evidence type="ECO:0000256" key="5">
    <source>
        <dbReference type="ARBA" id="ARBA00022838"/>
    </source>
</evidence>
<sequence length="331" mass="37689">MYSSTPLHITTTPKRRPTATPSRNLTATFSTLSIATPGSTLRGIGRAPSFDPSNKLGTRPGDKGNGNLGGNLDYEDNNDSQEQQDINNLFTKLEDYDAPKITFHRDDRKLTADFIKHFDTLVDDLKKLIVERKEEYQRKIAQEKERERNIATEIDNLKKQHKHLTETFEEEIEKEKRYQDYIDEVSAKQVKSSQEVHELSEQVRQLKAELARRKEALAAKQDVVDGHRKMDRPELEFFEGALGLEIKGGSGGYGVYDIENELVFAFTKVAKLNPQKAHIVTVDLSERAYKVSRCDPEIPEMDALVSQLNQTRDFYGFLKHVRKAFSNISGG</sequence>
<keyword evidence="6 10" id="KW-0175">Coiled coil</keyword>
<keyword evidence="7 9" id="KW-0131">Cell cycle</keyword>
<comment type="caution">
    <text evidence="13">The sequence shown here is derived from an EMBL/GenBank/DDBJ whole genome shotgun (WGS) entry which is preliminary data.</text>
</comment>
<dbReference type="OrthoDB" id="6353017at2759"/>
<name>A0A9W7ZXM7_9FUNG</name>
<comment type="function">
    <text evidence="9">Acts as a component of the essential kinetochore-associated NDC80 complex, which is required for chromosome segregation and spindle checkpoint activity.</text>
</comment>
<proteinExistence type="inferred from homology"/>
<evidence type="ECO:0000256" key="4">
    <source>
        <dbReference type="ARBA" id="ARBA00022776"/>
    </source>
</evidence>
<dbReference type="Pfam" id="PF08234">
    <property type="entry name" value="Spindle_Spc25"/>
    <property type="match status" value="1"/>
</dbReference>
<gene>
    <name evidence="13" type="primary">SPC25</name>
    <name evidence="13" type="ORF">H4219_002375</name>
</gene>
<evidence type="ECO:0000313" key="14">
    <source>
        <dbReference type="Proteomes" id="UP001150538"/>
    </source>
</evidence>
<evidence type="ECO:0000256" key="6">
    <source>
        <dbReference type="ARBA" id="ARBA00023054"/>
    </source>
</evidence>
<evidence type="ECO:0000256" key="9">
    <source>
        <dbReference type="RuleBase" id="RU367150"/>
    </source>
</evidence>
<keyword evidence="3 9" id="KW-0132">Cell division</keyword>
<dbReference type="EMBL" id="JANBPU010000037">
    <property type="protein sequence ID" value="KAJ1918836.1"/>
    <property type="molecule type" value="Genomic_DNA"/>
</dbReference>
<protein>
    <recommendedName>
        <fullName evidence="9">Kinetochore protein SPC25</fullName>
    </recommendedName>
</protein>
<evidence type="ECO:0000313" key="13">
    <source>
        <dbReference type="EMBL" id="KAJ1918836.1"/>
    </source>
</evidence>
<evidence type="ECO:0000256" key="10">
    <source>
        <dbReference type="SAM" id="Coils"/>
    </source>
</evidence>
<evidence type="ECO:0000256" key="8">
    <source>
        <dbReference type="ARBA" id="ARBA00023328"/>
    </source>
</evidence>
<dbReference type="FunFam" id="3.30.457.50:FF:000001">
    <property type="entry name" value="Probable kinetochore protein spc25"/>
    <property type="match status" value="1"/>
</dbReference>
<feature type="region of interest" description="Disordered" evidence="11">
    <location>
        <begin position="38"/>
        <end position="80"/>
    </location>
</feature>
<feature type="coiled-coil region" evidence="10">
    <location>
        <begin position="126"/>
        <end position="223"/>
    </location>
</feature>
<accession>A0A9W7ZXM7</accession>
<dbReference type="GO" id="GO:0031262">
    <property type="term" value="C:Ndc80 complex"/>
    <property type="evidence" value="ECO:0007669"/>
    <property type="project" value="InterPro"/>
</dbReference>
<dbReference type="InterPro" id="IPR013255">
    <property type="entry name" value="Spc25_C"/>
</dbReference>
<evidence type="ECO:0000259" key="12">
    <source>
        <dbReference type="Pfam" id="PF08234"/>
    </source>
</evidence>
<dbReference type="CDD" id="cd23784">
    <property type="entry name" value="RWD_Spc25"/>
    <property type="match status" value="1"/>
</dbReference>
<comment type="subcellular location">
    <subcellularLocation>
        <location evidence="9">Nucleus</location>
    </subcellularLocation>
    <subcellularLocation>
        <location evidence="9">Chromosome</location>
        <location evidence="9">Centromere</location>
        <location evidence="9">Kinetochore</location>
    </subcellularLocation>
</comment>
<keyword evidence="9" id="KW-0539">Nucleus</keyword>
<dbReference type="Gene3D" id="3.30.457.50">
    <property type="entry name" value="Chromosome segregation protein Spc25"/>
    <property type="match status" value="1"/>
</dbReference>
<feature type="domain" description="Chromosome segregation protein Spc25 C-terminal" evidence="12">
    <location>
        <begin position="259"/>
        <end position="325"/>
    </location>
</feature>
<dbReference type="PANTHER" id="PTHR14281">
    <property type="entry name" value="KINETOCHORE PROTEIN SPC25-RELATED"/>
    <property type="match status" value="1"/>
</dbReference>
<dbReference type="GO" id="GO:0005634">
    <property type="term" value="C:nucleus"/>
    <property type="evidence" value="ECO:0007669"/>
    <property type="project" value="UniProtKB-SubCell"/>
</dbReference>
<evidence type="ECO:0000256" key="2">
    <source>
        <dbReference type="ARBA" id="ARBA00022454"/>
    </source>
</evidence>
<comment type="subunit">
    <text evidence="9">Component of the NDC80 complex.</text>
</comment>
<dbReference type="GO" id="GO:0051301">
    <property type="term" value="P:cell division"/>
    <property type="evidence" value="ECO:0007669"/>
    <property type="project" value="UniProtKB-UniRule"/>
</dbReference>
<feature type="region of interest" description="Disordered" evidence="11">
    <location>
        <begin position="1"/>
        <end position="22"/>
    </location>
</feature>
<comment type="similarity">
    <text evidence="1 9">Belongs to the SPC25 family.</text>
</comment>
<keyword evidence="5 9" id="KW-0995">Kinetochore</keyword>
<dbReference type="GO" id="GO:0007059">
    <property type="term" value="P:chromosome segregation"/>
    <property type="evidence" value="ECO:0007669"/>
    <property type="project" value="InterPro"/>
</dbReference>
<keyword evidence="2 9" id="KW-0158">Chromosome</keyword>
<keyword evidence="4 9" id="KW-0498">Mitosis</keyword>
<reference evidence="13" key="1">
    <citation type="submission" date="2022-07" db="EMBL/GenBank/DDBJ databases">
        <title>Phylogenomic reconstructions and comparative analyses of Kickxellomycotina fungi.</title>
        <authorList>
            <person name="Reynolds N.K."/>
            <person name="Stajich J.E."/>
            <person name="Barry K."/>
            <person name="Grigoriev I.V."/>
            <person name="Crous P."/>
            <person name="Smith M.E."/>
        </authorList>
    </citation>
    <scope>NUCLEOTIDE SEQUENCE</scope>
    <source>
        <strain evidence="13">NBRC 100468</strain>
    </source>
</reference>
<organism evidence="13 14">
    <name type="scientific">Mycoemilia scoparia</name>
    <dbReference type="NCBI Taxonomy" id="417184"/>
    <lineage>
        <taxon>Eukaryota</taxon>
        <taxon>Fungi</taxon>
        <taxon>Fungi incertae sedis</taxon>
        <taxon>Zoopagomycota</taxon>
        <taxon>Kickxellomycotina</taxon>
        <taxon>Kickxellomycetes</taxon>
        <taxon>Kickxellales</taxon>
        <taxon>Kickxellaceae</taxon>
        <taxon>Mycoemilia</taxon>
    </lineage>
</organism>
<dbReference type="Proteomes" id="UP001150538">
    <property type="component" value="Unassembled WGS sequence"/>
</dbReference>
<dbReference type="InterPro" id="IPR045143">
    <property type="entry name" value="Spc25"/>
</dbReference>
<evidence type="ECO:0000256" key="11">
    <source>
        <dbReference type="SAM" id="MobiDB-lite"/>
    </source>
</evidence>
<dbReference type="AlphaFoldDB" id="A0A9W7ZXM7"/>
<evidence type="ECO:0000256" key="1">
    <source>
        <dbReference type="ARBA" id="ARBA00006379"/>
    </source>
</evidence>